<accession>A0A381U522</accession>
<reference evidence="4" key="1">
    <citation type="submission" date="2018-05" db="EMBL/GenBank/DDBJ databases">
        <authorList>
            <person name="Lanie J.A."/>
            <person name="Ng W.-L."/>
            <person name="Kazmierczak K.M."/>
            <person name="Andrzejewski T.M."/>
            <person name="Davidsen T.M."/>
            <person name="Wayne K.J."/>
            <person name="Tettelin H."/>
            <person name="Glass J.I."/>
            <person name="Rusch D."/>
            <person name="Podicherti R."/>
            <person name="Tsui H.-C.T."/>
            <person name="Winkler M.E."/>
        </authorList>
    </citation>
    <scope>NUCLEOTIDE SEQUENCE</scope>
</reference>
<dbReference type="Pfam" id="PF10432">
    <property type="entry name" value="bact-PGI_C"/>
    <property type="match status" value="1"/>
</dbReference>
<dbReference type="GO" id="GO:0004476">
    <property type="term" value="F:mannose-6-phosphate isomerase activity"/>
    <property type="evidence" value="ECO:0007669"/>
    <property type="project" value="InterPro"/>
</dbReference>
<dbReference type="GO" id="GO:0097367">
    <property type="term" value="F:carbohydrate derivative binding"/>
    <property type="evidence" value="ECO:0007669"/>
    <property type="project" value="InterPro"/>
</dbReference>
<dbReference type="InterPro" id="IPR019490">
    <property type="entry name" value="Glu6P/Mann6P_isomerase_C"/>
</dbReference>
<evidence type="ECO:0000259" key="3">
    <source>
        <dbReference type="PROSITE" id="PS51464"/>
    </source>
</evidence>
<dbReference type="NCBIfam" id="NF006423">
    <property type="entry name" value="PRK08674.1-2"/>
    <property type="match status" value="1"/>
</dbReference>
<dbReference type="InterPro" id="IPR035484">
    <property type="entry name" value="SIS_PGI/PMI_1"/>
</dbReference>
<evidence type="ECO:0000313" key="4">
    <source>
        <dbReference type="EMBL" id="SVA22407.1"/>
    </source>
</evidence>
<gene>
    <name evidence="4" type="ORF">METZ01_LOCUS75261</name>
</gene>
<comment type="similarity">
    <text evidence="1">Belongs to the PGI/PMI family.</text>
</comment>
<dbReference type="GO" id="GO:0005975">
    <property type="term" value="P:carbohydrate metabolic process"/>
    <property type="evidence" value="ECO:0007669"/>
    <property type="project" value="InterPro"/>
</dbReference>
<dbReference type="EMBL" id="UINC01005609">
    <property type="protein sequence ID" value="SVA22407.1"/>
    <property type="molecule type" value="Genomic_DNA"/>
</dbReference>
<dbReference type="AlphaFoldDB" id="A0A381U522"/>
<protein>
    <recommendedName>
        <fullName evidence="3">SIS domain-containing protein</fullName>
    </recommendedName>
</protein>
<dbReference type="GO" id="GO:0004347">
    <property type="term" value="F:glucose-6-phosphate isomerase activity"/>
    <property type="evidence" value="ECO:0007669"/>
    <property type="project" value="InterPro"/>
</dbReference>
<organism evidence="4">
    <name type="scientific">marine metagenome</name>
    <dbReference type="NCBI Taxonomy" id="408172"/>
    <lineage>
        <taxon>unclassified sequences</taxon>
        <taxon>metagenomes</taxon>
        <taxon>ecological metagenomes</taxon>
    </lineage>
</organism>
<dbReference type="PROSITE" id="PS51464">
    <property type="entry name" value="SIS"/>
    <property type="match status" value="1"/>
</dbReference>
<evidence type="ECO:0000256" key="2">
    <source>
        <dbReference type="ARBA" id="ARBA00023235"/>
    </source>
</evidence>
<dbReference type="Gene3D" id="3.40.50.10490">
    <property type="entry name" value="Glucose-6-phosphate isomerase like protein, domain 1"/>
    <property type="match status" value="2"/>
</dbReference>
<dbReference type="InterPro" id="IPR046348">
    <property type="entry name" value="SIS_dom_sf"/>
</dbReference>
<dbReference type="SUPFAM" id="SSF53697">
    <property type="entry name" value="SIS domain"/>
    <property type="match status" value="1"/>
</dbReference>
<keyword evidence="2" id="KW-0413">Isomerase</keyword>
<dbReference type="GO" id="GO:1901135">
    <property type="term" value="P:carbohydrate derivative metabolic process"/>
    <property type="evidence" value="ECO:0007669"/>
    <property type="project" value="InterPro"/>
</dbReference>
<dbReference type="InterPro" id="IPR001347">
    <property type="entry name" value="SIS_dom"/>
</dbReference>
<dbReference type="CDD" id="cd05637">
    <property type="entry name" value="SIS_PGI_PMI_2"/>
    <property type="match status" value="1"/>
</dbReference>
<dbReference type="CDD" id="cd05017">
    <property type="entry name" value="SIS_PGI_PMI_1"/>
    <property type="match status" value="1"/>
</dbReference>
<name>A0A381U522_9ZZZZ</name>
<evidence type="ECO:0000256" key="1">
    <source>
        <dbReference type="ARBA" id="ARBA00010523"/>
    </source>
</evidence>
<sequence>MFGAIWDFPENLVDALKLGNEITLSQSYINIQNVVVAGMGGSAIGGDVVSILEKDNLDIPFVVCRGYSLPNWVNEHTLVVCSSYSGNTEETLSALDDALNKKAQVCGITTGGELGKRLKKSGEDLVIIPSGLQPRAALAFSFVPMVKLLEKAGVLESGMETWIKHTIDALKEARELYCRESDENPVYELTQQVYNKIPIVYADNSTLGVAAVRLKGQFCENAKMLAYYNELPEFNHNEIVGWENNSNLFEHVFVFWLMDAHDNPRVKHRQEITQMVLNETGVDQYILEMTGNSFQERFLHMIHYGDWLSFWCAIAHGTDPSPVEKISRLKEELLKRI</sequence>
<dbReference type="NCBIfam" id="NF006426">
    <property type="entry name" value="PRK08674.1-6"/>
    <property type="match status" value="1"/>
</dbReference>
<feature type="domain" description="SIS" evidence="3">
    <location>
        <begin position="24"/>
        <end position="154"/>
    </location>
</feature>
<dbReference type="NCBIfam" id="TIGR02128">
    <property type="entry name" value="G6PI_arch"/>
    <property type="match status" value="1"/>
</dbReference>
<proteinExistence type="inferred from homology"/>